<protein>
    <submittedName>
        <fullName evidence="2">Uncharacterized protein</fullName>
    </submittedName>
</protein>
<gene>
    <name evidence="2" type="ORF">WJX84_003005</name>
</gene>
<comment type="caution">
    <text evidence="2">The sequence shown here is derived from an EMBL/GenBank/DDBJ whole genome shotgun (WGS) entry which is preliminary data.</text>
</comment>
<feature type="compositionally biased region" description="Basic and acidic residues" evidence="1">
    <location>
        <begin position="1"/>
        <end position="14"/>
    </location>
</feature>
<organism evidence="2 3">
    <name type="scientific">Apatococcus fuscideae</name>
    <dbReference type="NCBI Taxonomy" id="2026836"/>
    <lineage>
        <taxon>Eukaryota</taxon>
        <taxon>Viridiplantae</taxon>
        <taxon>Chlorophyta</taxon>
        <taxon>core chlorophytes</taxon>
        <taxon>Trebouxiophyceae</taxon>
        <taxon>Chlorellales</taxon>
        <taxon>Chlorellaceae</taxon>
        <taxon>Apatococcus</taxon>
    </lineage>
</organism>
<dbReference type="EMBL" id="JALJOV010000187">
    <property type="protein sequence ID" value="KAK9866123.1"/>
    <property type="molecule type" value="Genomic_DNA"/>
</dbReference>
<keyword evidence="3" id="KW-1185">Reference proteome</keyword>
<evidence type="ECO:0000313" key="3">
    <source>
        <dbReference type="Proteomes" id="UP001485043"/>
    </source>
</evidence>
<reference evidence="2 3" key="1">
    <citation type="journal article" date="2024" name="Nat. Commun.">
        <title>Phylogenomics reveals the evolutionary origins of lichenization in chlorophyte algae.</title>
        <authorList>
            <person name="Puginier C."/>
            <person name="Libourel C."/>
            <person name="Otte J."/>
            <person name="Skaloud P."/>
            <person name="Haon M."/>
            <person name="Grisel S."/>
            <person name="Petersen M."/>
            <person name="Berrin J.G."/>
            <person name="Delaux P.M."/>
            <person name="Dal Grande F."/>
            <person name="Keller J."/>
        </authorList>
    </citation>
    <scope>NUCLEOTIDE SEQUENCE [LARGE SCALE GENOMIC DNA]</scope>
    <source>
        <strain evidence="2 3">SAG 2523</strain>
    </source>
</reference>
<feature type="region of interest" description="Disordered" evidence="1">
    <location>
        <begin position="1"/>
        <end position="23"/>
    </location>
</feature>
<evidence type="ECO:0000256" key="1">
    <source>
        <dbReference type="SAM" id="MobiDB-lite"/>
    </source>
</evidence>
<dbReference type="Proteomes" id="UP001485043">
    <property type="component" value="Unassembled WGS sequence"/>
</dbReference>
<proteinExistence type="predicted"/>
<evidence type="ECO:0000313" key="2">
    <source>
        <dbReference type="EMBL" id="KAK9866123.1"/>
    </source>
</evidence>
<name>A0AAW1TA57_9CHLO</name>
<dbReference type="AlphaFoldDB" id="A0AAW1TA57"/>
<sequence>MPFTVDETHGKKTDGPTALESMSETEAAQAANASLVVLSYVLQSLPPSVMTTDPIARIQGLWSCARQVSQICFVPVDKLPLRALQTAKAANYMERILLQLVTQKVVSIAAACGIVRAMYTSPRTSVAVAGLHAAAFFSGGLNSWASSAHGRCQQESLVKIYTTCCVDFLTFIPQELLASPAWLHMYLVSGRNLTCLEPLLLQQLAIRTWAPHALDPAPPLAADAAMPPDLATAAAADVQLQSMLELREELVKYRSPRRPINDCTFLNIKAAVTKSPDPAGRHRQGACPGASAPLVTATAQLHLHLPCRSIVM</sequence>
<accession>A0AAW1TA57</accession>